<protein>
    <submittedName>
        <fullName evidence="2">MarR family winged helix-turn-helix transcriptional regulator</fullName>
    </submittedName>
</protein>
<dbReference type="PANTHER" id="PTHR33164">
    <property type="entry name" value="TRANSCRIPTIONAL REGULATOR, MARR FAMILY"/>
    <property type="match status" value="1"/>
</dbReference>
<dbReference type="InterPro" id="IPR036388">
    <property type="entry name" value="WH-like_DNA-bd_sf"/>
</dbReference>
<dbReference type="EMBL" id="JBHUKU010000014">
    <property type="protein sequence ID" value="MFD2461572.1"/>
    <property type="molecule type" value="Genomic_DNA"/>
</dbReference>
<dbReference type="PROSITE" id="PS50995">
    <property type="entry name" value="HTH_MARR_2"/>
    <property type="match status" value="1"/>
</dbReference>
<dbReference type="Pfam" id="PF01047">
    <property type="entry name" value="MarR"/>
    <property type="match status" value="1"/>
</dbReference>
<feature type="domain" description="HTH marR-type" evidence="1">
    <location>
        <begin position="6"/>
        <end position="138"/>
    </location>
</feature>
<keyword evidence="3" id="KW-1185">Reference proteome</keyword>
<dbReference type="SUPFAM" id="SSF46785">
    <property type="entry name" value="Winged helix' DNA-binding domain"/>
    <property type="match status" value="1"/>
</dbReference>
<evidence type="ECO:0000259" key="1">
    <source>
        <dbReference type="PROSITE" id="PS50995"/>
    </source>
</evidence>
<dbReference type="PANTHER" id="PTHR33164:SF99">
    <property type="entry name" value="MARR FAMILY REGULATORY PROTEIN"/>
    <property type="match status" value="1"/>
</dbReference>
<proteinExistence type="predicted"/>
<dbReference type="Proteomes" id="UP001597419">
    <property type="component" value="Unassembled WGS sequence"/>
</dbReference>
<gene>
    <name evidence="2" type="ORF">ACFSYJ_23405</name>
</gene>
<dbReference type="SMART" id="SM00347">
    <property type="entry name" value="HTH_MARR"/>
    <property type="match status" value="1"/>
</dbReference>
<dbReference type="Gene3D" id="1.10.10.10">
    <property type="entry name" value="Winged helix-like DNA-binding domain superfamily/Winged helix DNA-binding domain"/>
    <property type="match status" value="1"/>
</dbReference>
<accession>A0ABW5GL30</accession>
<sequence>MPEQRRPDLGEMLAGLMRALMAMEQPVLDAHGLTMWGYAVLSTLDDRPVRTQAALAQAIGADKTRIIGTLEALQEAGFISRDPDPADRRVRLLAITEAGRRVRRAAQARIQEGEEELLAGLSAGERAAFLGVARKLWSRSGS</sequence>
<evidence type="ECO:0000313" key="3">
    <source>
        <dbReference type="Proteomes" id="UP001597419"/>
    </source>
</evidence>
<dbReference type="InterPro" id="IPR036390">
    <property type="entry name" value="WH_DNA-bd_sf"/>
</dbReference>
<organism evidence="2 3">
    <name type="scientific">Amycolatopsis samaneae</name>
    <dbReference type="NCBI Taxonomy" id="664691"/>
    <lineage>
        <taxon>Bacteria</taxon>
        <taxon>Bacillati</taxon>
        <taxon>Actinomycetota</taxon>
        <taxon>Actinomycetes</taxon>
        <taxon>Pseudonocardiales</taxon>
        <taxon>Pseudonocardiaceae</taxon>
        <taxon>Amycolatopsis</taxon>
    </lineage>
</organism>
<dbReference type="RefSeq" id="WP_345390049.1">
    <property type="nucleotide sequence ID" value="NZ_BAABHG010000004.1"/>
</dbReference>
<dbReference type="PRINTS" id="PR00598">
    <property type="entry name" value="HTHMARR"/>
</dbReference>
<dbReference type="InterPro" id="IPR000835">
    <property type="entry name" value="HTH_MarR-typ"/>
</dbReference>
<dbReference type="InterPro" id="IPR039422">
    <property type="entry name" value="MarR/SlyA-like"/>
</dbReference>
<name>A0ABW5GL30_9PSEU</name>
<reference evidence="3" key="1">
    <citation type="journal article" date="2019" name="Int. J. Syst. Evol. Microbiol.">
        <title>The Global Catalogue of Microorganisms (GCM) 10K type strain sequencing project: providing services to taxonomists for standard genome sequencing and annotation.</title>
        <authorList>
            <consortium name="The Broad Institute Genomics Platform"/>
            <consortium name="The Broad Institute Genome Sequencing Center for Infectious Disease"/>
            <person name="Wu L."/>
            <person name="Ma J."/>
        </authorList>
    </citation>
    <scope>NUCLEOTIDE SEQUENCE [LARGE SCALE GENOMIC DNA]</scope>
    <source>
        <strain evidence="3">CGMCC 4.7643</strain>
    </source>
</reference>
<evidence type="ECO:0000313" key="2">
    <source>
        <dbReference type="EMBL" id="MFD2461572.1"/>
    </source>
</evidence>
<comment type="caution">
    <text evidence="2">The sequence shown here is derived from an EMBL/GenBank/DDBJ whole genome shotgun (WGS) entry which is preliminary data.</text>
</comment>